<evidence type="ECO:0000256" key="13">
    <source>
        <dbReference type="ARBA" id="ARBA00023324"/>
    </source>
</evidence>
<dbReference type="Gene3D" id="1.10.520.10">
    <property type="match status" value="1"/>
</dbReference>
<dbReference type="GO" id="GO:0046872">
    <property type="term" value="F:metal ion binding"/>
    <property type="evidence" value="ECO:0007669"/>
    <property type="project" value="UniProtKB-UniRule"/>
</dbReference>
<evidence type="ECO:0000256" key="1">
    <source>
        <dbReference type="ARBA" id="ARBA00000189"/>
    </source>
</evidence>
<protein>
    <recommendedName>
        <fullName evidence="4 19">Peroxidase</fullName>
        <ecNumber evidence="4 19">1.11.1.7</ecNumber>
    </recommendedName>
</protein>
<keyword evidence="22" id="KW-1185">Reference proteome</keyword>
<keyword evidence="8 16" id="KW-0479">Metal-binding</keyword>
<feature type="binding site" evidence="16">
    <location>
        <position position="77"/>
    </location>
    <ligand>
        <name>Ca(2+)</name>
        <dbReference type="ChEBI" id="CHEBI:29108"/>
        <label>1</label>
    </ligand>
</feature>
<feature type="domain" description="Plant heme peroxidase family profile" evidence="20">
    <location>
        <begin position="28"/>
        <end position="331"/>
    </location>
</feature>
<dbReference type="GO" id="GO:0005576">
    <property type="term" value="C:extracellular region"/>
    <property type="evidence" value="ECO:0007669"/>
    <property type="project" value="UniProtKB-SubCell"/>
</dbReference>
<evidence type="ECO:0000256" key="2">
    <source>
        <dbReference type="ARBA" id="ARBA00002322"/>
    </source>
</evidence>
<feature type="disulfide bond" evidence="18">
    <location>
        <begin position="38"/>
        <end position="117"/>
    </location>
</feature>
<evidence type="ECO:0000256" key="4">
    <source>
        <dbReference type="ARBA" id="ARBA00012313"/>
    </source>
</evidence>
<dbReference type="FunFam" id="1.10.420.10:FF:000008">
    <property type="entry name" value="Peroxidase"/>
    <property type="match status" value="1"/>
</dbReference>
<accession>A0AAP0QP42</accession>
<keyword evidence="9 19" id="KW-0560">Oxidoreductase</keyword>
<evidence type="ECO:0000256" key="16">
    <source>
        <dbReference type="PIRSR" id="PIRSR600823-3"/>
    </source>
</evidence>
<evidence type="ECO:0000256" key="5">
    <source>
        <dbReference type="ARBA" id="ARBA00022525"/>
    </source>
</evidence>
<reference evidence="21 22" key="1">
    <citation type="submission" date="2024-05" db="EMBL/GenBank/DDBJ databases">
        <title>Haplotype-resolved chromosome-level genome assembly of Huyou (Citrus changshanensis).</title>
        <authorList>
            <person name="Miao C."/>
            <person name="Chen W."/>
            <person name="Wu Y."/>
            <person name="Wang L."/>
            <person name="Zhao S."/>
            <person name="Grierson D."/>
            <person name="Xu C."/>
            <person name="Chen K."/>
        </authorList>
    </citation>
    <scope>NUCLEOTIDE SEQUENCE [LARGE SCALE GENOMIC DNA]</scope>
    <source>
        <strain evidence="21">01-14</strain>
        <tissue evidence="21">Leaf</tissue>
    </source>
</reference>
<dbReference type="InterPro" id="IPR019793">
    <property type="entry name" value="Peroxidases_heam-ligand_BS"/>
</dbReference>
<evidence type="ECO:0000256" key="9">
    <source>
        <dbReference type="ARBA" id="ARBA00023002"/>
    </source>
</evidence>
<dbReference type="EMBL" id="JBCGBO010000005">
    <property type="protein sequence ID" value="KAK9201755.1"/>
    <property type="molecule type" value="Genomic_DNA"/>
</dbReference>
<feature type="binding site" evidence="16">
    <location>
        <position position="75"/>
    </location>
    <ligand>
        <name>Ca(2+)</name>
        <dbReference type="ChEBI" id="CHEBI:29108"/>
        <label>1</label>
    </ligand>
</feature>
<feature type="signal peptide" evidence="19">
    <location>
        <begin position="1"/>
        <end position="26"/>
    </location>
</feature>
<evidence type="ECO:0000256" key="11">
    <source>
        <dbReference type="ARBA" id="ARBA00023157"/>
    </source>
</evidence>
<gene>
    <name evidence="21" type="ORF">WN944_016961</name>
</gene>
<feature type="binding site" evidence="16">
    <location>
        <position position="252"/>
    </location>
    <ligand>
        <name>Ca(2+)</name>
        <dbReference type="ChEBI" id="CHEBI:29108"/>
        <label>2</label>
    </ligand>
</feature>
<comment type="similarity">
    <text evidence="19">Belongs to the peroxidase family. Classical plant (class III) peroxidase subfamily.</text>
</comment>
<feature type="disulfide bond" evidence="18">
    <location>
        <begin position="207"/>
        <end position="239"/>
    </location>
</feature>
<feature type="binding site" evidence="16">
    <location>
        <position position="73"/>
    </location>
    <ligand>
        <name>Ca(2+)</name>
        <dbReference type="ChEBI" id="CHEBI:29108"/>
        <label>1</label>
    </ligand>
</feature>
<dbReference type="InterPro" id="IPR002016">
    <property type="entry name" value="Haem_peroxidase"/>
</dbReference>
<dbReference type="CDD" id="cd00693">
    <property type="entry name" value="secretory_peroxidase"/>
    <property type="match status" value="1"/>
</dbReference>
<feature type="disulfide bond" evidence="18">
    <location>
        <begin position="71"/>
        <end position="76"/>
    </location>
</feature>
<feature type="binding site" description="axial binding residue" evidence="16">
    <location>
        <position position="200"/>
    </location>
    <ligand>
        <name>heme b</name>
        <dbReference type="ChEBI" id="CHEBI:60344"/>
    </ligand>
    <ligandPart>
        <name>Fe</name>
        <dbReference type="ChEBI" id="CHEBI:18248"/>
    </ligandPart>
</feature>
<dbReference type="PRINTS" id="PR00461">
    <property type="entry name" value="PLPEROXIDASE"/>
</dbReference>
<dbReference type="PANTHER" id="PTHR31235">
    <property type="entry name" value="PEROXIDASE 25-RELATED"/>
    <property type="match status" value="1"/>
</dbReference>
<feature type="binding site" evidence="16">
    <location>
        <position position="91"/>
    </location>
    <ligand>
        <name>Ca(2+)</name>
        <dbReference type="ChEBI" id="CHEBI:29108"/>
        <label>1</label>
    </ligand>
</feature>
<feature type="site" description="Transition state stabilizer" evidence="17">
    <location>
        <position position="65"/>
    </location>
</feature>
<evidence type="ECO:0000256" key="19">
    <source>
        <dbReference type="RuleBase" id="RU362060"/>
    </source>
</evidence>
<name>A0AAP0QP42_9ROSI</name>
<comment type="similarity">
    <text evidence="3">Belongs to the peroxidase family. Ascorbate peroxidase subfamily.</text>
</comment>
<dbReference type="GO" id="GO:0140825">
    <property type="term" value="F:lactoperoxidase activity"/>
    <property type="evidence" value="ECO:0007669"/>
    <property type="project" value="UniProtKB-EC"/>
</dbReference>
<evidence type="ECO:0000256" key="15">
    <source>
        <dbReference type="PIRSR" id="PIRSR600823-2"/>
    </source>
</evidence>
<dbReference type="AlphaFoldDB" id="A0AAP0QP42"/>
<dbReference type="GO" id="GO:0006979">
    <property type="term" value="P:response to oxidative stress"/>
    <property type="evidence" value="ECO:0007669"/>
    <property type="project" value="UniProtKB-UniRule"/>
</dbReference>
<dbReference type="PRINTS" id="PR00458">
    <property type="entry name" value="PEROXIDASE"/>
</dbReference>
<evidence type="ECO:0000313" key="21">
    <source>
        <dbReference type="EMBL" id="KAK9201755.1"/>
    </source>
</evidence>
<comment type="function">
    <text evidence="2">Removal of H(2)O(2), oxidation of toxic reductants, biosynthesis and degradation of lignin, suberization, auxin catabolism, response to environmental stresses such as wounding, pathogen attack and oxidative stress. These functions might be dependent on each isozyme/isoform in each plant tissue.</text>
</comment>
<feature type="disulfide bond" evidence="18">
    <location>
        <begin position="123"/>
        <end position="327"/>
    </location>
</feature>
<dbReference type="InterPro" id="IPR010255">
    <property type="entry name" value="Haem_peroxidase_sf"/>
</dbReference>
<evidence type="ECO:0000256" key="7">
    <source>
        <dbReference type="ARBA" id="ARBA00022617"/>
    </source>
</evidence>
<organism evidence="21 22">
    <name type="scientific">Citrus x changshan-huyou</name>
    <dbReference type="NCBI Taxonomy" id="2935761"/>
    <lineage>
        <taxon>Eukaryota</taxon>
        <taxon>Viridiplantae</taxon>
        <taxon>Streptophyta</taxon>
        <taxon>Embryophyta</taxon>
        <taxon>Tracheophyta</taxon>
        <taxon>Spermatophyta</taxon>
        <taxon>Magnoliopsida</taxon>
        <taxon>eudicotyledons</taxon>
        <taxon>Gunneridae</taxon>
        <taxon>Pentapetalae</taxon>
        <taxon>rosids</taxon>
        <taxon>malvids</taxon>
        <taxon>Sapindales</taxon>
        <taxon>Rutaceae</taxon>
        <taxon>Aurantioideae</taxon>
        <taxon>Citrus</taxon>
    </lineage>
</organism>
<feature type="chain" id="PRO_5042665196" description="Peroxidase" evidence="19">
    <location>
        <begin position="27"/>
        <end position="341"/>
    </location>
</feature>
<evidence type="ECO:0000256" key="10">
    <source>
        <dbReference type="ARBA" id="ARBA00023004"/>
    </source>
</evidence>
<keyword evidence="19" id="KW-0732">Signal</keyword>
<feature type="binding site" evidence="16">
    <location>
        <position position="201"/>
    </location>
    <ligand>
        <name>Ca(2+)</name>
        <dbReference type="ChEBI" id="CHEBI:29108"/>
        <label>2</label>
    </ligand>
</feature>
<evidence type="ECO:0000256" key="17">
    <source>
        <dbReference type="PIRSR" id="PIRSR600823-4"/>
    </source>
</evidence>
<evidence type="ECO:0000256" key="12">
    <source>
        <dbReference type="ARBA" id="ARBA00023180"/>
    </source>
</evidence>
<evidence type="ECO:0000313" key="22">
    <source>
        <dbReference type="Proteomes" id="UP001428341"/>
    </source>
</evidence>
<evidence type="ECO:0000256" key="14">
    <source>
        <dbReference type="PIRSR" id="PIRSR600823-1"/>
    </source>
</evidence>
<comment type="catalytic activity">
    <reaction evidence="1 19">
        <text>2 a phenolic donor + H2O2 = 2 a phenolic radical donor + 2 H2O</text>
        <dbReference type="Rhea" id="RHEA:56136"/>
        <dbReference type="ChEBI" id="CHEBI:15377"/>
        <dbReference type="ChEBI" id="CHEBI:16240"/>
        <dbReference type="ChEBI" id="CHEBI:139520"/>
        <dbReference type="ChEBI" id="CHEBI:139521"/>
        <dbReference type="EC" id="1.11.1.7"/>
    </reaction>
</comment>
<dbReference type="Pfam" id="PF00141">
    <property type="entry name" value="peroxidase"/>
    <property type="match status" value="1"/>
</dbReference>
<evidence type="ECO:0000259" key="20">
    <source>
        <dbReference type="PROSITE" id="PS50873"/>
    </source>
</evidence>
<keyword evidence="7 19" id="KW-0349">Heme</keyword>
<dbReference type="GO" id="GO:0042744">
    <property type="term" value="P:hydrogen peroxide catabolic process"/>
    <property type="evidence" value="ECO:0007669"/>
    <property type="project" value="UniProtKB-KW"/>
</dbReference>
<dbReference type="PROSITE" id="PS50873">
    <property type="entry name" value="PEROXIDASE_4"/>
    <property type="match status" value="1"/>
</dbReference>
<keyword evidence="6 19" id="KW-0575">Peroxidase</keyword>
<keyword evidence="13 19" id="KW-0376">Hydrogen peroxide</keyword>
<dbReference type="EC" id="1.11.1.7" evidence="4 19"/>
<dbReference type="PROSITE" id="PS00435">
    <property type="entry name" value="PEROXIDASE_1"/>
    <property type="match status" value="1"/>
</dbReference>
<keyword evidence="10 16" id="KW-0408">Iron</keyword>
<feature type="binding site" evidence="16">
    <location>
        <position position="260"/>
    </location>
    <ligand>
        <name>Ca(2+)</name>
        <dbReference type="ChEBI" id="CHEBI:29108"/>
        <label>2</label>
    </ligand>
</feature>
<feature type="binding site" evidence="16">
    <location>
        <position position="79"/>
    </location>
    <ligand>
        <name>Ca(2+)</name>
        <dbReference type="ChEBI" id="CHEBI:29108"/>
        <label>1</label>
    </ligand>
</feature>
<dbReference type="InterPro" id="IPR033905">
    <property type="entry name" value="Secretory_peroxidase"/>
</dbReference>
<keyword evidence="11 18" id="KW-1015">Disulfide bond</keyword>
<comment type="subcellular location">
    <subcellularLocation>
        <location evidence="19">Secreted</location>
    </subcellularLocation>
</comment>
<feature type="binding site" evidence="16">
    <location>
        <position position="70"/>
    </location>
    <ligand>
        <name>Ca(2+)</name>
        <dbReference type="ChEBI" id="CHEBI:29108"/>
        <label>1</label>
    </ligand>
</feature>
<comment type="cofactor">
    <cofactor evidence="16 19">
        <name>heme b</name>
        <dbReference type="ChEBI" id="CHEBI:60344"/>
    </cofactor>
    <text evidence="16 19">Binds 1 heme b (iron(II)-protoporphyrin IX) group per subunit.</text>
</comment>
<dbReference type="GO" id="GO:0020037">
    <property type="term" value="F:heme binding"/>
    <property type="evidence" value="ECO:0007669"/>
    <property type="project" value="UniProtKB-UniRule"/>
</dbReference>
<dbReference type="SUPFAM" id="SSF48113">
    <property type="entry name" value="Heme-dependent peroxidases"/>
    <property type="match status" value="1"/>
</dbReference>
<dbReference type="InterPro" id="IPR000823">
    <property type="entry name" value="Peroxidase_pln"/>
</dbReference>
<dbReference type="Proteomes" id="UP001428341">
    <property type="component" value="Unassembled WGS sequence"/>
</dbReference>
<dbReference type="FunFam" id="1.10.520.10:FF:000008">
    <property type="entry name" value="Peroxidase"/>
    <property type="match status" value="1"/>
</dbReference>
<proteinExistence type="inferred from homology"/>
<dbReference type="Gene3D" id="1.10.420.10">
    <property type="entry name" value="Peroxidase, domain 2"/>
    <property type="match status" value="1"/>
</dbReference>
<evidence type="ECO:0000256" key="6">
    <source>
        <dbReference type="ARBA" id="ARBA00022559"/>
    </source>
</evidence>
<evidence type="ECO:0000256" key="3">
    <source>
        <dbReference type="ARBA" id="ARBA00006873"/>
    </source>
</evidence>
<feature type="active site" description="Proton acceptor" evidence="14">
    <location>
        <position position="69"/>
    </location>
</feature>
<comment type="cofactor">
    <cofactor evidence="16 19">
        <name>Ca(2+)</name>
        <dbReference type="ChEBI" id="CHEBI:29108"/>
    </cofactor>
    <text evidence="16 19">Binds 2 calcium ions per subunit.</text>
</comment>
<feature type="binding site" evidence="15">
    <location>
        <position position="170"/>
    </location>
    <ligand>
        <name>substrate</name>
    </ligand>
</feature>
<keyword evidence="12" id="KW-0325">Glycoprotein</keyword>
<evidence type="ECO:0000256" key="18">
    <source>
        <dbReference type="PIRSR" id="PIRSR600823-5"/>
    </source>
</evidence>
<keyword evidence="16 19" id="KW-0106">Calcium</keyword>
<evidence type="ECO:0000256" key="8">
    <source>
        <dbReference type="ARBA" id="ARBA00022723"/>
    </source>
</evidence>
<keyword evidence="5 19" id="KW-0964">Secreted</keyword>
<sequence>MKKAAGAGSLLLVCLVVFGIIGVCQGGELRKNFYRDSCKSAEDVVRTITWENAAKNPDLPAKLIRMHFHDCFVRGCDASVLINSTAGNKAERDAVPNLSLGGFEVINEIKSELESRCPGIVSCADIVALATRDSVSFQVSLFQNPDLWEVLTGRRDGSVSIAAEADLLLPSPFANFSELKKNFNDKGLTVKDLVVLSGGHTLGVSHCTFFSNRLYNFTGNGDQDPSLDPRYAAFLKTKCKSLADTTTTAELDPGSFRKFDSHYYDILTENKGLFQSDAALLTNRGARNIVMELRNQDKFFTEFAQSMKRMGAMNVLTGTQGEIRKKCSVINNPDSLLHSSI</sequence>
<comment type="caution">
    <text evidence="21">The sequence shown here is derived from an EMBL/GenBank/DDBJ whole genome shotgun (WGS) entry which is preliminary data.</text>
</comment>